<organism evidence="2 3">
    <name type="scientific">Thermoleptolyngbya sichuanensis A183</name>
    <dbReference type="NCBI Taxonomy" id="2737172"/>
    <lineage>
        <taxon>Bacteria</taxon>
        <taxon>Bacillati</taxon>
        <taxon>Cyanobacteriota</taxon>
        <taxon>Cyanophyceae</taxon>
        <taxon>Oculatellales</taxon>
        <taxon>Oculatellaceae</taxon>
        <taxon>Thermoleptolyngbya</taxon>
        <taxon>Thermoleptolyngbya sichuanensis</taxon>
    </lineage>
</organism>
<dbReference type="GO" id="GO:0016787">
    <property type="term" value="F:hydrolase activity"/>
    <property type="evidence" value="ECO:0007669"/>
    <property type="project" value="UniProtKB-KW"/>
</dbReference>
<dbReference type="KEGG" id="theu:HPC62_01910"/>
<accession>A0A6M8B4Z0</accession>
<protein>
    <submittedName>
        <fullName evidence="2">Alpha/beta fold hydrolase</fullName>
    </submittedName>
</protein>
<dbReference type="SUPFAM" id="SSF53474">
    <property type="entry name" value="alpha/beta-Hydrolases"/>
    <property type="match status" value="1"/>
</dbReference>
<gene>
    <name evidence="2" type="ORF">HPC62_01910</name>
</gene>
<dbReference type="Proteomes" id="UP000505210">
    <property type="component" value="Chromosome"/>
</dbReference>
<sequence length="220" mass="24079">MTRLHEISSPSGDRHPVILVHGIDDTAAVFRRMAPYLTSQGWQVHHPNLTPSNGDVGLDVLAAQLADYAQQVIPPGQPFDLVGFSMGGIISRYFVQRLGGLERVRRFVTISSPHCGTWTAYLRPNIGASQMSIKSPFLCDLNRDVDCLEQLNFTSIWTPLDLMILPARSSCLGVGREVVLNVPAHAWMLSDPRSLRAIAQALSEPLRSATSSVESIPPLA</sequence>
<evidence type="ECO:0000313" key="3">
    <source>
        <dbReference type="Proteomes" id="UP000505210"/>
    </source>
</evidence>
<name>A0A6M8B4Z0_9CYAN</name>
<dbReference type="Pfam" id="PF00561">
    <property type="entry name" value="Abhydrolase_1"/>
    <property type="match status" value="1"/>
</dbReference>
<keyword evidence="2" id="KW-0378">Hydrolase</keyword>
<dbReference type="EMBL" id="CP053661">
    <property type="protein sequence ID" value="QKD81092.1"/>
    <property type="molecule type" value="Genomic_DNA"/>
</dbReference>
<dbReference type="AlphaFoldDB" id="A0A6M8B4Z0"/>
<evidence type="ECO:0000259" key="1">
    <source>
        <dbReference type="Pfam" id="PF00561"/>
    </source>
</evidence>
<feature type="domain" description="AB hydrolase-1" evidence="1">
    <location>
        <begin position="16"/>
        <end position="115"/>
    </location>
</feature>
<dbReference type="InterPro" id="IPR000073">
    <property type="entry name" value="AB_hydrolase_1"/>
</dbReference>
<keyword evidence="3" id="KW-1185">Reference proteome</keyword>
<dbReference type="PANTHER" id="PTHR37946">
    <property type="entry name" value="SLL1969 PROTEIN"/>
    <property type="match status" value="1"/>
</dbReference>
<reference evidence="2 3" key="1">
    <citation type="submission" date="2020-05" db="EMBL/GenBank/DDBJ databases">
        <title>Complete genome sequence of of a novel Thermoleptolyngbya strain isolated from hot springs of Ganzi, Sichuan China.</title>
        <authorList>
            <person name="Tang J."/>
            <person name="Daroch M."/>
            <person name="Li L."/>
            <person name="Waleron K."/>
            <person name="Waleron M."/>
            <person name="Waleron M."/>
        </authorList>
    </citation>
    <scope>NUCLEOTIDE SEQUENCE [LARGE SCALE GENOMIC DNA]</scope>
    <source>
        <strain evidence="2 3">PKUAC-SCTA183</strain>
    </source>
</reference>
<dbReference type="RefSeq" id="WP_172353509.1">
    <property type="nucleotide sequence ID" value="NZ_CP053661.1"/>
</dbReference>
<dbReference type="Gene3D" id="3.40.50.1820">
    <property type="entry name" value="alpha/beta hydrolase"/>
    <property type="match status" value="1"/>
</dbReference>
<proteinExistence type="predicted"/>
<dbReference type="PANTHER" id="PTHR37946:SF1">
    <property type="entry name" value="SLL1969 PROTEIN"/>
    <property type="match status" value="1"/>
</dbReference>
<evidence type="ECO:0000313" key="2">
    <source>
        <dbReference type="EMBL" id="QKD81092.1"/>
    </source>
</evidence>
<dbReference type="InterPro" id="IPR029058">
    <property type="entry name" value="AB_hydrolase_fold"/>
</dbReference>